<protein>
    <submittedName>
        <fullName evidence="9">ABC transporter permease</fullName>
    </submittedName>
</protein>
<evidence type="ECO:0000256" key="2">
    <source>
        <dbReference type="ARBA" id="ARBA00022448"/>
    </source>
</evidence>
<feature type="transmembrane region" description="Helical" evidence="7">
    <location>
        <begin position="23"/>
        <end position="43"/>
    </location>
</feature>
<evidence type="ECO:0000256" key="5">
    <source>
        <dbReference type="ARBA" id="ARBA00022989"/>
    </source>
</evidence>
<dbReference type="PANTHER" id="PTHR30151:SF0">
    <property type="entry name" value="ABC TRANSPORTER PERMEASE PROTEIN MJ0413-RELATED"/>
    <property type="match status" value="1"/>
</dbReference>
<dbReference type="CDD" id="cd06261">
    <property type="entry name" value="TM_PBP2"/>
    <property type="match status" value="1"/>
</dbReference>
<dbReference type="Pfam" id="PF00528">
    <property type="entry name" value="BPD_transp_1"/>
    <property type="match status" value="1"/>
</dbReference>
<evidence type="ECO:0000256" key="6">
    <source>
        <dbReference type="ARBA" id="ARBA00023136"/>
    </source>
</evidence>
<dbReference type="PROSITE" id="PS50928">
    <property type="entry name" value="ABC_TM1"/>
    <property type="match status" value="1"/>
</dbReference>
<feature type="transmembrane region" description="Helical" evidence="7">
    <location>
        <begin position="207"/>
        <end position="228"/>
    </location>
</feature>
<keyword evidence="10" id="KW-1185">Reference proteome</keyword>
<evidence type="ECO:0000256" key="4">
    <source>
        <dbReference type="ARBA" id="ARBA00022692"/>
    </source>
</evidence>
<dbReference type="Proteomes" id="UP000628736">
    <property type="component" value="Unassembled WGS sequence"/>
</dbReference>
<evidence type="ECO:0000256" key="7">
    <source>
        <dbReference type="RuleBase" id="RU363032"/>
    </source>
</evidence>
<evidence type="ECO:0000259" key="8">
    <source>
        <dbReference type="PROSITE" id="PS50928"/>
    </source>
</evidence>
<keyword evidence="2 7" id="KW-0813">Transport</keyword>
<dbReference type="GO" id="GO:0055085">
    <property type="term" value="P:transmembrane transport"/>
    <property type="evidence" value="ECO:0007669"/>
    <property type="project" value="InterPro"/>
</dbReference>
<dbReference type="InterPro" id="IPR000515">
    <property type="entry name" value="MetI-like"/>
</dbReference>
<reference evidence="9" key="1">
    <citation type="submission" date="2020-08" db="EMBL/GenBank/DDBJ databases">
        <title>Genome public.</title>
        <authorList>
            <person name="Liu C."/>
            <person name="Sun Q."/>
        </authorList>
    </citation>
    <scope>NUCLEOTIDE SEQUENCE</scope>
    <source>
        <strain evidence="9">NSJ-23</strain>
    </source>
</reference>
<proteinExistence type="inferred from homology"/>
<evidence type="ECO:0000313" key="9">
    <source>
        <dbReference type="EMBL" id="MBC5722619.1"/>
    </source>
</evidence>
<dbReference type="Gene3D" id="1.10.3720.10">
    <property type="entry name" value="MetI-like"/>
    <property type="match status" value="1"/>
</dbReference>
<evidence type="ECO:0000256" key="1">
    <source>
        <dbReference type="ARBA" id="ARBA00004651"/>
    </source>
</evidence>
<gene>
    <name evidence="9" type="ORF">H8S11_07320</name>
</gene>
<dbReference type="EMBL" id="JACOPO010000004">
    <property type="protein sequence ID" value="MBC5722619.1"/>
    <property type="molecule type" value="Genomic_DNA"/>
</dbReference>
<evidence type="ECO:0000256" key="3">
    <source>
        <dbReference type="ARBA" id="ARBA00022475"/>
    </source>
</evidence>
<name>A0A8J6M6C8_9FIRM</name>
<evidence type="ECO:0000313" key="10">
    <source>
        <dbReference type="Proteomes" id="UP000628736"/>
    </source>
</evidence>
<comment type="similarity">
    <text evidence="7">Belongs to the binding-protein-dependent transport system permease family.</text>
</comment>
<accession>A0A8J6M6C8</accession>
<comment type="caution">
    <text evidence="9">The sequence shown here is derived from an EMBL/GenBank/DDBJ whole genome shotgun (WGS) entry which is preliminary data.</text>
</comment>
<comment type="subcellular location">
    <subcellularLocation>
        <location evidence="1 7">Cell membrane</location>
        <topology evidence="1 7">Multi-pass membrane protein</topology>
    </subcellularLocation>
</comment>
<sequence length="273" mass="29681">MCSMEKKTAHMSAAEIREQRLKVLYRILPIVSLLLLVALWLLASSGANSNFPTPQAVWDRTVRLFTNPVKKLTLVGHALVSLRRIGLALVFDWTAGIAFGVLLGWCPRARAFFGPLFNAFRAVPPLAWIPLITLWFGAGEFPKVLIVIFGSLASIVVNTQAGLSSVDKMYLDVGTVFNATPRQRLFKIAIPSSLDAIFAGVRTSTSAAWMVVLAAEMLGADAGVGFLISRGMDSIDMPLVLTGMIAIGIVGAMLAIITQIAERLICPWTRKRK</sequence>
<keyword evidence="3" id="KW-1003">Cell membrane</keyword>
<organism evidence="9 10">
    <name type="scientific">Flintibacter hominis</name>
    <dbReference type="NCBI Taxonomy" id="2763048"/>
    <lineage>
        <taxon>Bacteria</taxon>
        <taxon>Bacillati</taxon>
        <taxon>Bacillota</taxon>
        <taxon>Clostridia</taxon>
        <taxon>Eubacteriales</taxon>
        <taxon>Flintibacter</taxon>
    </lineage>
</organism>
<feature type="transmembrane region" description="Helical" evidence="7">
    <location>
        <begin position="144"/>
        <end position="163"/>
    </location>
</feature>
<keyword evidence="6 7" id="KW-0472">Membrane</keyword>
<dbReference type="PANTHER" id="PTHR30151">
    <property type="entry name" value="ALKANE SULFONATE ABC TRANSPORTER-RELATED, MEMBRANE SUBUNIT"/>
    <property type="match status" value="1"/>
</dbReference>
<keyword evidence="5 7" id="KW-1133">Transmembrane helix</keyword>
<feature type="transmembrane region" description="Helical" evidence="7">
    <location>
        <begin position="240"/>
        <end position="261"/>
    </location>
</feature>
<feature type="transmembrane region" description="Helical" evidence="7">
    <location>
        <begin position="118"/>
        <end position="138"/>
    </location>
</feature>
<dbReference type="InterPro" id="IPR035906">
    <property type="entry name" value="MetI-like_sf"/>
</dbReference>
<keyword evidence="4 7" id="KW-0812">Transmembrane</keyword>
<dbReference type="GO" id="GO:0005886">
    <property type="term" value="C:plasma membrane"/>
    <property type="evidence" value="ECO:0007669"/>
    <property type="project" value="UniProtKB-SubCell"/>
</dbReference>
<feature type="transmembrane region" description="Helical" evidence="7">
    <location>
        <begin position="85"/>
        <end position="106"/>
    </location>
</feature>
<dbReference type="SUPFAM" id="SSF161098">
    <property type="entry name" value="MetI-like"/>
    <property type="match status" value="1"/>
</dbReference>
<dbReference type="AlphaFoldDB" id="A0A8J6M6C8"/>
<feature type="domain" description="ABC transmembrane type-1" evidence="8">
    <location>
        <begin position="78"/>
        <end position="258"/>
    </location>
</feature>